<evidence type="ECO:0000313" key="1">
    <source>
        <dbReference type="EMBL" id="KZC05306.1"/>
    </source>
</evidence>
<proteinExistence type="predicted"/>
<gene>
    <name evidence="1" type="ORF">WN55_05825</name>
</gene>
<dbReference type="AlphaFoldDB" id="A0A154P068"/>
<dbReference type="Proteomes" id="UP000076502">
    <property type="component" value="Unassembled WGS sequence"/>
</dbReference>
<reference evidence="1 2" key="1">
    <citation type="submission" date="2015-07" db="EMBL/GenBank/DDBJ databases">
        <title>The genome of Dufourea novaeangliae.</title>
        <authorList>
            <person name="Pan H."/>
            <person name="Kapheim K."/>
        </authorList>
    </citation>
    <scope>NUCLEOTIDE SEQUENCE [LARGE SCALE GENOMIC DNA]</scope>
    <source>
        <strain evidence="1">0120121106</strain>
        <tissue evidence="1">Whole body</tissue>
    </source>
</reference>
<keyword evidence="2" id="KW-1185">Reference proteome</keyword>
<dbReference type="EMBL" id="KQ434787">
    <property type="protein sequence ID" value="KZC05306.1"/>
    <property type="molecule type" value="Genomic_DNA"/>
</dbReference>
<evidence type="ECO:0000313" key="2">
    <source>
        <dbReference type="Proteomes" id="UP000076502"/>
    </source>
</evidence>
<organism evidence="1 2">
    <name type="scientific">Dufourea novaeangliae</name>
    <name type="common">Sweat bee</name>
    <dbReference type="NCBI Taxonomy" id="178035"/>
    <lineage>
        <taxon>Eukaryota</taxon>
        <taxon>Metazoa</taxon>
        <taxon>Ecdysozoa</taxon>
        <taxon>Arthropoda</taxon>
        <taxon>Hexapoda</taxon>
        <taxon>Insecta</taxon>
        <taxon>Pterygota</taxon>
        <taxon>Neoptera</taxon>
        <taxon>Endopterygota</taxon>
        <taxon>Hymenoptera</taxon>
        <taxon>Apocrita</taxon>
        <taxon>Aculeata</taxon>
        <taxon>Apoidea</taxon>
        <taxon>Anthophila</taxon>
        <taxon>Halictidae</taxon>
        <taxon>Rophitinae</taxon>
        <taxon>Dufourea</taxon>
    </lineage>
</organism>
<sequence length="76" mass="8737">MKIFLTSPVPIPIVKYSITMLRAHMLASKHALANMAPAILTARHPNLFTKEPDIGPEQKIVLYRYFIQTIFRQNDD</sequence>
<name>A0A154P068_DUFNO</name>
<accession>A0A154P068</accession>
<protein>
    <submittedName>
        <fullName evidence="1">Uncharacterized protein</fullName>
    </submittedName>
</protein>